<evidence type="ECO:0000313" key="1">
    <source>
        <dbReference type="EMBL" id="EFN73532.1"/>
    </source>
</evidence>
<dbReference type="EMBL" id="GL435311">
    <property type="protein sequence ID" value="EFN73532.1"/>
    <property type="molecule type" value="Genomic_DNA"/>
</dbReference>
<evidence type="ECO:0000313" key="2">
    <source>
        <dbReference type="Proteomes" id="UP000000311"/>
    </source>
</evidence>
<organism evidence="2">
    <name type="scientific">Camponotus floridanus</name>
    <name type="common">Florida carpenter ant</name>
    <dbReference type="NCBI Taxonomy" id="104421"/>
    <lineage>
        <taxon>Eukaryota</taxon>
        <taxon>Metazoa</taxon>
        <taxon>Ecdysozoa</taxon>
        <taxon>Arthropoda</taxon>
        <taxon>Hexapoda</taxon>
        <taxon>Insecta</taxon>
        <taxon>Pterygota</taxon>
        <taxon>Neoptera</taxon>
        <taxon>Endopterygota</taxon>
        <taxon>Hymenoptera</taxon>
        <taxon>Apocrita</taxon>
        <taxon>Aculeata</taxon>
        <taxon>Formicoidea</taxon>
        <taxon>Formicidae</taxon>
        <taxon>Formicinae</taxon>
        <taxon>Camponotus</taxon>
    </lineage>
</organism>
<protein>
    <submittedName>
        <fullName evidence="1">Uncharacterized protein</fullName>
    </submittedName>
</protein>
<gene>
    <name evidence="1" type="ORF">EAG_09550</name>
</gene>
<sequence length="126" mass="14479">MNGDPSSLWVSSWSLLRAPVRDEYTVRITLSGCPYATRYRTARHDMTDTTRYRCGYSITRGREDRLCTTDHRSTSRSIEGKSRGNWRPRRLIRDQAISQSPMSSPTDASTCYLLDNPTDRAALLTW</sequence>
<proteinExistence type="predicted"/>
<name>E1ZZB7_CAMFO</name>
<dbReference type="AlphaFoldDB" id="E1ZZB7"/>
<reference evidence="1 2" key="1">
    <citation type="journal article" date="2010" name="Science">
        <title>Genomic comparison of the ants Camponotus floridanus and Harpegnathos saltator.</title>
        <authorList>
            <person name="Bonasio R."/>
            <person name="Zhang G."/>
            <person name="Ye C."/>
            <person name="Mutti N.S."/>
            <person name="Fang X."/>
            <person name="Qin N."/>
            <person name="Donahue G."/>
            <person name="Yang P."/>
            <person name="Li Q."/>
            <person name="Li C."/>
            <person name="Zhang P."/>
            <person name="Huang Z."/>
            <person name="Berger S.L."/>
            <person name="Reinberg D."/>
            <person name="Wang J."/>
            <person name="Liebig J."/>
        </authorList>
    </citation>
    <scope>NUCLEOTIDE SEQUENCE [LARGE SCALE GENOMIC DNA]</scope>
    <source>
        <strain evidence="2">C129</strain>
    </source>
</reference>
<accession>E1ZZB7</accession>
<dbReference type="InParanoid" id="E1ZZB7"/>
<keyword evidence="2" id="KW-1185">Reference proteome</keyword>
<dbReference type="Proteomes" id="UP000000311">
    <property type="component" value="Unassembled WGS sequence"/>
</dbReference>